<evidence type="ECO:0000313" key="2">
    <source>
        <dbReference type="Proteomes" id="UP000317176"/>
    </source>
</evidence>
<proteinExistence type="predicted"/>
<name>A0A562K939_9BRAD</name>
<organism evidence="1 2">
    <name type="scientific">Bradyrhizobium daqingense</name>
    <dbReference type="NCBI Taxonomy" id="993502"/>
    <lineage>
        <taxon>Bacteria</taxon>
        <taxon>Pseudomonadati</taxon>
        <taxon>Pseudomonadota</taxon>
        <taxon>Alphaproteobacteria</taxon>
        <taxon>Hyphomicrobiales</taxon>
        <taxon>Nitrobacteraceae</taxon>
        <taxon>Bradyrhizobium</taxon>
    </lineage>
</organism>
<reference evidence="1 2" key="1">
    <citation type="journal article" date="2015" name="Stand. Genomic Sci.">
        <title>Genomic Encyclopedia of Bacterial and Archaeal Type Strains, Phase III: the genomes of soil and plant-associated and newly described type strains.</title>
        <authorList>
            <person name="Whitman W.B."/>
            <person name="Woyke T."/>
            <person name="Klenk H.P."/>
            <person name="Zhou Y."/>
            <person name="Lilburn T.G."/>
            <person name="Beck B.J."/>
            <person name="De Vos P."/>
            <person name="Vandamme P."/>
            <person name="Eisen J.A."/>
            <person name="Garrity G."/>
            <person name="Hugenholtz P."/>
            <person name="Kyrpides N.C."/>
        </authorList>
    </citation>
    <scope>NUCLEOTIDE SEQUENCE [LARGE SCALE GENOMIC DNA]</scope>
    <source>
        <strain evidence="1 2">CGMCC 1.10947</strain>
    </source>
</reference>
<dbReference type="Proteomes" id="UP000317176">
    <property type="component" value="Unassembled WGS sequence"/>
</dbReference>
<gene>
    <name evidence="1" type="ORF">IQ17_07323</name>
</gene>
<sequence length="87" mass="9542">MLARSNLALILNMSEIRSWNRVTLLKMSTSKASAKPPTFTSGALIAVANSLTPGRCSTRKKRPLIQGSYLTRNEQAKVSQKSAKAFF</sequence>
<accession>A0A562K939</accession>
<comment type="caution">
    <text evidence="1">The sequence shown here is derived from an EMBL/GenBank/DDBJ whole genome shotgun (WGS) entry which is preliminary data.</text>
</comment>
<evidence type="ECO:0000313" key="1">
    <source>
        <dbReference type="EMBL" id="TWH91763.1"/>
    </source>
</evidence>
<protein>
    <submittedName>
        <fullName evidence="1">Uncharacterized protein</fullName>
    </submittedName>
</protein>
<dbReference type="AlphaFoldDB" id="A0A562K939"/>
<keyword evidence="2" id="KW-1185">Reference proteome</keyword>
<dbReference type="EMBL" id="VLKL01000060">
    <property type="protein sequence ID" value="TWH91763.1"/>
    <property type="molecule type" value="Genomic_DNA"/>
</dbReference>